<sequence>MNKQLHTHFGPELEARTTRFGLRVAAGLSERSEALPHDVSERLRFAREQALQRAQSARKAAVGQTEQAVQTVRSGSALALGGLGGGSSRWLKFASFLPLFLLVVGLLLIQHGQWYEQILAAAEVDTALLSDNLPPAAYGDPGFSEYLNDDEQQE</sequence>
<accession>A0ABT8DZF0</accession>
<dbReference type="Proteomes" id="UP001228044">
    <property type="component" value="Unassembled WGS sequence"/>
</dbReference>
<comment type="caution">
    <text evidence="1">The sequence shown here is derived from an EMBL/GenBank/DDBJ whole genome shotgun (WGS) entry which is preliminary data.</text>
</comment>
<evidence type="ECO:0000313" key="1">
    <source>
        <dbReference type="EMBL" id="MDN3922976.1"/>
    </source>
</evidence>
<protein>
    <submittedName>
        <fullName evidence="1">DUF3619 family protein</fullName>
    </submittedName>
</protein>
<gene>
    <name evidence="1" type="ORF">QWJ38_22005</name>
</gene>
<reference evidence="1 2" key="1">
    <citation type="submission" date="2023-06" db="EMBL/GenBank/DDBJ databases">
        <title>Pelomonas sp. PFR6 16S ribosomal RNA gene Genome sequencing and assembly.</title>
        <authorList>
            <person name="Woo H."/>
        </authorList>
    </citation>
    <scope>NUCLEOTIDE SEQUENCE [LARGE SCALE GENOMIC DNA]</scope>
    <source>
        <strain evidence="1 2">PFR6</strain>
    </source>
</reference>
<name>A0ABT8DZF0_9BURK</name>
<organism evidence="1 2">
    <name type="scientific">Roseateles violae</name>
    <dbReference type="NCBI Taxonomy" id="3058042"/>
    <lineage>
        <taxon>Bacteria</taxon>
        <taxon>Pseudomonadati</taxon>
        <taxon>Pseudomonadota</taxon>
        <taxon>Betaproteobacteria</taxon>
        <taxon>Burkholderiales</taxon>
        <taxon>Sphaerotilaceae</taxon>
        <taxon>Roseateles</taxon>
    </lineage>
</organism>
<evidence type="ECO:0000313" key="2">
    <source>
        <dbReference type="Proteomes" id="UP001228044"/>
    </source>
</evidence>
<dbReference type="Pfam" id="PF12279">
    <property type="entry name" value="DUF3619"/>
    <property type="match status" value="1"/>
</dbReference>
<keyword evidence="2" id="KW-1185">Reference proteome</keyword>
<dbReference type="RefSeq" id="WP_290361282.1">
    <property type="nucleotide sequence ID" value="NZ_JAUHHC010000006.1"/>
</dbReference>
<dbReference type="EMBL" id="JAUHHC010000006">
    <property type="protein sequence ID" value="MDN3922976.1"/>
    <property type="molecule type" value="Genomic_DNA"/>
</dbReference>
<dbReference type="InterPro" id="IPR022064">
    <property type="entry name" value="DUF3619"/>
</dbReference>
<proteinExistence type="predicted"/>